<evidence type="ECO:0000256" key="7">
    <source>
        <dbReference type="ARBA" id="ARBA00023163"/>
    </source>
</evidence>
<dbReference type="InterPro" id="IPR001789">
    <property type="entry name" value="Sig_transdc_resp-reg_receiver"/>
</dbReference>
<evidence type="ECO:0000256" key="4">
    <source>
        <dbReference type="ARBA" id="ARBA00023012"/>
    </source>
</evidence>
<dbReference type="SMART" id="SM00448">
    <property type="entry name" value="REC"/>
    <property type="match status" value="1"/>
</dbReference>
<evidence type="ECO:0000256" key="8">
    <source>
        <dbReference type="PROSITE-ProRule" id="PRU00169"/>
    </source>
</evidence>
<keyword evidence="7" id="KW-0804">Transcription</keyword>
<evidence type="ECO:0000256" key="1">
    <source>
        <dbReference type="ARBA" id="ARBA00004496"/>
    </source>
</evidence>
<protein>
    <submittedName>
        <fullName evidence="11">Response regulator</fullName>
    </submittedName>
</protein>
<dbReference type="PRINTS" id="PR00032">
    <property type="entry name" value="HTHARAC"/>
</dbReference>
<dbReference type="Pfam" id="PF12833">
    <property type="entry name" value="HTH_18"/>
    <property type="match status" value="1"/>
</dbReference>
<evidence type="ECO:0000256" key="5">
    <source>
        <dbReference type="ARBA" id="ARBA00023015"/>
    </source>
</evidence>
<proteinExistence type="predicted"/>
<dbReference type="Pfam" id="PF00072">
    <property type="entry name" value="Response_reg"/>
    <property type="match status" value="1"/>
</dbReference>
<evidence type="ECO:0000313" key="12">
    <source>
        <dbReference type="Proteomes" id="UP001597497"/>
    </source>
</evidence>
<evidence type="ECO:0000256" key="3">
    <source>
        <dbReference type="ARBA" id="ARBA00022553"/>
    </source>
</evidence>
<dbReference type="InterPro" id="IPR018060">
    <property type="entry name" value="HTH_AraC"/>
</dbReference>
<reference evidence="12" key="1">
    <citation type="journal article" date="2019" name="Int. J. Syst. Evol. Microbiol.">
        <title>The Global Catalogue of Microorganisms (GCM) 10K type strain sequencing project: providing services to taxonomists for standard genome sequencing and annotation.</title>
        <authorList>
            <consortium name="The Broad Institute Genomics Platform"/>
            <consortium name="The Broad Institute Genome Sequencing Center for Infectious Disease"/>
            <person name="Wu L."/>
            <person name="Ma J."/>
        </authorList>
    </citation>
    <scope>NUCLEOTIDE SEQUENCE [LARGE SCALE GENOMIC DNA]</scope>
    <source>
        <strain evidence="12">KCTC 33676</strain>
    </source>
</reference>
<dbReference type="SUPFAM" id="SSF52172">
    <property type="entry name" value="CheY-like"/>
    <property type="match status" value="1"/>
</dbReference>
<dbReference type="PANTHER" id="PTHR42713:SF3">
    <property type="entry name" value="TRANSCRIPTIONAL REGULATORY PROTEIN HPTR"/>
    <property type="match status" value="1"/>
</dbReference>
<accession>A0ABW5R969</accession>
<comment type="subcellular location">
    <subcellularLocation>
        <location evidence="1">Cytoplasm</location>
    </subcellularLocation>
</comment>
<dbReference type="PROSITE" id="PS01124">
    <property type="entry name" value="HTH_ARAC_FAMILY_2"/>
    <property type="match status" value="1"/>
</dbReference>
<dbReference type="PANTHER" id="PTHR42713">
    <property type="entry name" value="HISTIDINE KINASE-RELATED"/>
    <property type="match status" value="1"/>
</dbReference>
<dbReference type="InterPro" id="IPR020449">
    <property type="entry name" value="Tscrpt_reg_AraC-type_HTH"/>
</dbReference>
<evidence type="ECO:0000259" key="9">
    <source>
        <dbReference type="PROSITE" id="PS01124"/>
    </source>
</evidence>
<comment type="caution">
    <text evidence="11">The sequence shown here is derived from an EMBL/GenBank/DDBJ whole genome shotgun (WGS) entry which is preliminary data.</text>
</comment>
<keyword evidence="12" id="KW-1185">Reference proteome</keyword>
<evidence type="ECO:0000256" key="2">
    <source>
        <dbReference type="ARBA" id="ARBA00022490"/>
    </source>
</evidence>
<dbReference type="PROSITE" id="PS50110">
    <property type="entry name" value="RESPONSE_REGULATORY"/>
    <property type="match status" value="1"/>
</dbReference>
<keyword evidence="2" id="KW-0963">Cytoplasm</keyword>
<dbReference type="SMART" id="SM00342">
    <property type="entry name" value="HTH_ARAC"/>
    <property type="match status" value="1"/>
</dbReference>
<dbReference type="Gene3D" id="3.40.50.2300">
    <property type="match status" value="1"/>
</dbReference>
<dbReference type="InterPro" id="IPR051552">
    <property type="entry name" value="HptR"/>
</dbReference>
<dbReference type="InterPro" id="IPR009057">
    <property type="entry name" value="Homeodomain-like_sf"/>
</dbReference>
<evidence type="ECO:0000259" key="10">
    <source>
        <dbReference type="PROSITE" id="PS50110"/>
    </source>
</evidence>
<dbReference type="CDD" id="cd17536">
    <property type="entry name" value="REC_YesN-like"/>
    <property type="match status" value="1"/>
</dbReference>
<evidence type="ECO:0000256" key="6">
    <source>
        <dbReference type="ARBA" id="ARBA00023125"/>
    </source>
</evidence>
<evidence type="ECO:0000313" key="11">
    <source>
        <dbReference type="EMBL" id="MFD2671497.1"/>
    </source>
</evidence>
<dbReference type="InterPro" id="IPR011006">
    <property type="entry name" value="CheY-like_superfamily"/>
</dbReference>
<feature type="domain" description="HTH araC/xylS-type" evidence="9">
    <location>
        <begin position="268"/>
        <end position="366"/>
    </location>
</feature>
<keyword evidence="6" id="KW-0238">DNA-binding</keyword>
<dbReference type="RefSeq" id="WP_379928971.1">
    <property type="nucleotide sequence ID" value="NZ_JBHUMM010000011.1"/>
</dbReference>
<feature type="modified residue" description="4-aspartylphosphate" evidence="8">
    <location>
        <position position="55"/>
    </location>
</feature>
<name>A0ABW5R969_9BACL</name>
<keyword evidence="3 8" id="KW-0597">Phosphoprotein</keyword>
<sequence length="369" mass="42486">MYRAVIIDDEPWARQVVKSLAHWDQLQITVVGEAEDGSVGFRLIEQLVPDIVITDMRMPGLDGVELLQTIYAQYPSIKIIVMSGYDDFVYLKQAVRSRAVEYLLKPIDPADLNEALASCTKELARREAQAAAVPSLFTTTGLDQAAIREPYMECRERIYGYLLELNHGGVTASLLKLEALLGSTHPFAEDEGVIHKMGQDFLSMLQEFMTEHKLEAEKVWGVERLEQVAQMYEWRTVQTAVARIGRLYEQAIDVVTEQHKNRHRLNLAEVQAYIDRHYLDAITLESIANHFFISKEYLSRAFKSFTAERVSDYIQRKRMEKARELIVEQKLAIKHAAHMTGYEDIAYFYRVFKKHYGMTPGDLRKDDED</sequence>
<gene>
    <name evidence="11" type="ORF">ACFSUC_07745</name>
</gene>
<keyword evidence="5" id="KW-0805">Transcription regulation</keyword>
<dbReference type="Proteomes" id="UP001597497">
    <property type="component" value="Unassembled WGS sequence"/>
</dbReference>
<dbReference type="Gene3D" id="1.10.10.60">
    <property type="entry name" value="Homeodomain-like"/>
    <property type="match status" value="2"/>
</dbReference>
<dbReference type="EMBL" id="JBHUMM010000011">
    <property type="protein sequence ID" value="MFD2671497.1"/>
    <property type="molecule type" value="Genomic_DNA"/>
</dbReference>
<organism evidence="11 12">
    <name type="scientific">Marinicrinis sediminis</name>
    <dbReference type="NCBI Taxonomy" id="1652465"/>
    <lineage>
        <taxon>Bacteria</taxon>
        <taxon>Bacillati</taxon>
        <taxon>Bacillota</taxon>
        <taxon>Bacilli</taxon>
        <taxon>Bacillales</taxon>
        <taxon>Paenibacillaceae</taxon>
    </lineage>
</organism>
<dbReference type="SUPFAM" id="SSF46689">
    <property type="entry name" value="Homeodomain-like"/>
    <property type="match status" value="2"/>
</dbReference>
<keyword evidence="4" id="KW-0902">Two-component regulatory system</keyword>
<feature type="domain" description="Response regulatory" evidence="10">
    <location>
        <begin position="3"/>
        <end position="120"/>
    </location>
</feature>